<dbReference type="AlphaFoldDB" id="A0AAN7U129"/>
<sequence>MQTRIPERIFFKMVSNILNEYEMVSWDSNNNQRLFFQLVCKEWCENIRSLCSSLSLTKSNIIPLFFKIHNFENIKHLEILNVESPDVVTKVICNILIDPKINNSIKQLKSIDLSLSNLSNIHVQYILNALKQNKSIEDLNFEGNQLGDQSIYDISCFLLNNNSIKYLDLQNCDSKNGLACIGMLLSKNDSIISLNWSNNDSNSSIDFLCQGLKLNNSLTTLSLSGCNIDELGAISLGEVLKNNNSIKYIDLSNNQIGDYGLISLSERLRNHPTIKYLDISCNNVSESGFEEISNILQSNQTLKTLKMYQNNSSNTINKNTEIEENQIFFRNSFDEIESMETSTTESRIYYNYIFPRQMIIL</sequence>
<dbReference type="SMART" id="SM00368">
    <property type="entry name" value="LRR_RI"/>
    <property type="match status" value="4"/>
</dbReference>
<name>A0AAN7U129_9MYCE</name>
<dbReference type="Gene3D" id="3.80.10.10">
    <property type="entry name" value="Ribonuclease Inhibitor"/>
    <property type="match status" value="2"/>
</dbReference>
<dbReference type="InterPro" id="IPR032675">
    <property type="entry name" value="LRR_dom_sf"/>
</dbReference>
<dbReference type="Proteomes" id="UP001344447">
    <property type="component" value="Unassembled WGS sequence"/>
</dbReference>
<dbReference type="Pfam" id="PF13516">
    <property type="entry name" value="LRR_6"/>
    <property type="match status" value="3"/>
</dbReference>
<evidence type="ECO:0000313" key="3">
    <source>
        <dbReference type="Proteomes" id="UP001344447"/>
    </source>
</evidence>
<evidence type="ECO:0008006" key="4">
    <source>
        <dbReference type="Google" id="ProtNLM"/>
    </source>
</evidence>
<protein>
    <recommendedName>
        <fullName evidence="4">Leucine-rich repeat-containing protein</fullName>
    </recommendedName>
</protein>
<dbReference type="PANTHER" id="PTHR24111:SF0">
    <property type="entry name" value="LEUCINE-RICH REPEAT-CONTAINING PROTEIN"/>
    <property type="match status" value="1"/>
</dbReference>
<dbReference type="EMBL" id="JAVFKY010000003">
    <property type="protein sequence ID" value="KAK5579747.1"/>
    <property type="molecule type" value="Genomic_DNA"/>
</dbReference>
<organism evidence="2 3">
    <name type="scientific">Dictyostelium firmibasis</name>
    <dbReference type="NCBI Taxonomy" id="79012"/>
    <lineage>
        <taxon>Eukaryota</taxon>
        <taxon>Amoebozoa</taxon>
        <taxon>Evosea</taxon>
        <taxon>Eumycetozoa</taxon>
        <taxon>Dictyostelia</taxon>
        <taxon>Dictyosteliales</taxon>
        <taxon>Dictyosteliaceae</taxon>
        <taxon>Dictyostelium</taxon>
    </lineage>
</organism>
<dbReference type="SUPFAM" id="SSF52047">
    <property type="entry name" value="RNI-like"/>
    <property type="match status" value="1"/>
</dbReference>
<gene>
    <name evidence="2" type="ORF">RB653_009433</name>
</gene>
<keyword evidence="1" id="KW-0677">Repeat</keyword>
<proteinExistence type="predicted"/>
<reference evidence="2 3" key="1">
    <citation type="submission" date="2023-11" db="EMBL/GenBank/DDBJ databases">
        <title>Dfirmibasis_genome.</title>
        <authorList>
            <person name="Edelbroek B."/>
            <person name="Kjellin J."/>
            <person name="Jerlstrom-Hultqvist J."/>
            <person name="Soderbom F."/>
        </authorList>
    </citation>
    <scope>NUCLEOTIDE SEQUENCE [LARGE SCALE GENOMIC DNA]</scope>
    <source>
        <strain evidence="2 3">TNS-C-14</strain>
    </source>
</reference>
<accession>A0AAN7U129</accession>
<evidence type="ECO:0000256" key="1">
    <source>
        <dbReference type="ARBA" id="ARBA00022737"/>
    </source>
</evidence>
<dbReference type="InterPro" id="IPR001611">
    <property type="entry name" value="Leu-rich_rpt"/>
</dbReference>
<dbReference type="InterPro" id="IPR052201">
    <property type="entry name" value="LRR-containing_regulator"/>
</dbReference>
<dbReference type="PANTHER" id="PTHR24111">
    <property type="entry name" value="LEUCINE-RICH REPEAT-CONTAINING PROTEIN 34"/>
    <property type="match status" value="1"/>
</dbReference>
<comment type="caution">
    <text evidence="2">The sequence shown here is derived from an EMBL/GenBank/DDBJ whole genome shotgun (WGS) entry which is preliminary data.</text>
</comment>
<keyword evidence="3" id="KW-1185">Reference proteome</keyword>
<evidence type="ECO:0000313" key="2">
    <source>
        <dbReference type="EMBL" id="KAK5579747.1"/>
    </source>
</evidence>